<evidence type="ECO:0000313" key="6">
    <source>
        <dbReference type="EMBL" id="RPB16366.1"/>
    </source>
</evidence>
<dbReference type="AlphaFoldDB" id="A0A3N4L0M9"/>
<dbReference type="Proteomes" id="UP000277580">
    <property type="component" value="Unassembled WGS sequence"/>
</dbReference>
<protein>
    <submittedName>
        <fullName evidence="6">Uncharacterized protein</fullName>
    </submittedName>
</protein>
<comment type="catalytic activity">
    <reaction evidence="4">
        <text>(S)-ureidoglycolate = urea + glyoxylate</text>
        <dbReference type="Rhea" id="RHEA:11304"/>
        <dbReference type="ChEBI" id="CHEBI:16199"/>
        <dbReference type="ChEBI" id="CHEBI:36655"/>
        <dbReference type="ChEBI" id="CHEBI:57296"/>
        <dbReference type="EC" id="4.3.2.3"/>
    </reaction>
</comment>
<dbReference type="GO" id="GO:0050385">
    <property type="term" value="F:ureidoglycolate lyase activity"/>
    <property type="evidence" value="ECO:0007669"/>
    <property type="project" value="UniProtKB-EC"/>
</dbReference>
<dbReference type="PANTHER" id="PTHR21221:SF1">
    <property type="entry name" value="UREIDOGLYCOLATE LYASE"/>
    <property type="match status" value="1"/>
</dbReference>
<dbReference type="FunCoup" id="A0A3N4L0M9">
    <property type="interactions" value="72"/>
</dbReference>
<dbReference type="EMBL" id="ML119109">
    <property type="protein sequence ID" value="RPB16366.1"/>
    <property type="molecule type" value="Genomic_DNA"/>
</dbReference>
<accession>A0A3N4L0M9</accession>
<evidence type="ECO:0000313" key="7">
    <source>
        <dbReference type="Proteomes" id="UP000277580"/>
    </source>
</evidence>
<dbReference type="InterPro" id="IPR024060">
    <property type="entry name" value="Ureidoglycolate_lyase_dom_sf"/>
</dbReference>
<evidence type="ECO:0000256" key="1">
    <source>
        <dbReference type="ARBA" id="ARBA00011738"/>
    </source>
</evidence>
<dbReference type="OrthoDB" id="10266039at2759"/>
<evidence type="ECO:0000256" key="4">
    <source>
        <dbReference type="ARBA" id="ARBA00047684"/>
    </source>
</evidence>
<dbReference type="InterPro" id="IPR011051">
    <property type="entry name" value="RmlC_Cupin_sf"/>
</dbReference>
<organism evidence="6 7">
    <name type="scientific">Morchella conica CCBAS932</name>
    <dbReference type="NCBI Taxonomy" id="1392247"/>
    <lineage>
        <taxon>Eukaryota</taxon>
        <taxon>Fungi</taxon>
        <taxon>Dikarya</taxon>
        <taxon>Ascomycota</taxon>
        <taxon>Pezizomycotina</taxon>
        <taxon>Pezizomycetes</taxon>
        <taxon>Pezizales</taxon>
        <taxon>Morchellaceae</taxon>
        <taxon>Morchella</taxon>
    </lineage>
</organism>
<dbReference type="Pfam" id="PF04115">
    <property type="entry name" value="Ureidogly_lyase"/>
    <property type="match status" value="1"/>
</dbReference>
<dbReference type="SUPFAM" id="SSF51182">
    <property type="entry name" value="RmlC-like cupins"/>
    <property type="match status" value="1"/>
</dbReference>
<keyword evidence="7" id="KW-1185">Reference proteome</keyword>
<evidence type="ECO:0000256" key="2">
    <source>
        <dbReference type="ARBA" id="ARBA00022631"/>
    </source>
</evidence>
<sequence>MAPSTILPAPNLPPITATPLTPAAFRPFGSVIQRPPTTTPSSSSVTVNQGTAQKHPKVSLITTTPPPSGAPALLNINIFVCAPRTLTGPARNTFACTILERHPYTSQSFIPLALPASAENATASRYLVIVAPTLRGVDGCPPDLKGLRAFRNIIRLSITTMKDYLLAGIFRMSVRTYSKSFEPLGSLQSKVTQFSVDVLYNNTWMQDDTVRYNLKRKYTYWLSNDM</sequence>
<dbReference type="STRING" id="1392247.A0A3N4L0M9"/>
<dbReference type="GO" id="GO:0000256">
    <property type="term" value="P:allantoin catabolic process"/>
    <property type="evidence" value="ECO:0007669"/>
    <property type="project" value="InterPro"/>
</dbReference>
<name>A0A3N4L0M9_9PEZI</name>
<keyword evidence="2" id="KW-0659">Purine metabolism</keyword>
<gene>
    <name evidence="6" type="ORF">P167DRAFT_542159</name>
</gene>
<proteinExistence type="predicted"/>
<dbReference type="InterPro" id="IPR007247">
    <property type="entry name" value="Ureidogly_lyase"/>
</dbReference>
<feature type="region of interest" description="Disordered" evidence="5">
    <location>
        <begin position="28"/>
        <end position="58"/>
    </location>
</feature>
<dbReference type="GO" id="GO:0004848">
    <property type="term" value="F:ureidoglycolate hydrolase activity"/>
    <property type="evidence" value="ECO:0007669"/>
    <property type="project" value="InterPro"/>
</dbReference>
<reference evidence="6 7" key="1">
    <citation type="journal article" date="2018" name="Nat. Ecol. Evol.">
        <title>Pezizomycetes genomes reveal the molecular basis of ectomycorrhizal truffle lifestyle.</title>
        <authorList>
            <person name="Murat C."/>
            <person name="Payen T."/>
            <person name="Noel B."/>
            <person name="Kuo A."/>
            <person name="Morin E."/>
            <person name="Chen J."/>
            <person name="Kohler A."/>
            <person name="Krizsan K."/>
            <person name="Balestrini R."/>
            <person name="Da Silva C."/>
            <person name="Montanini B."/>
            <person name="Hainaut M."/>
            <person name="Levati E."/>
            <person name="Barry K.W."/>
            <person name="Belfiori B."/>
            <person name="Cichocki N."/>
            <person name="Clum A."/>
            <person name="Dockter R.B."/>
            <person name="Fauchery L."/>
            <person name="Guy J."/>
            <person name="Iotti M."/>
            <person name="Le Tacon F."/>
            <person name="Lindquist E.A."/>
            <person name="Lipzen A."/>
            <person name="Malagnac F."/>
            <person name="Mello A."/>
            <person name="Molinier V."/>
            <person name="Miyauchi S."/>
            <person name="Poulain J."/>
            <person name="Riccioni C."/>
            <person name="Rubini A."/>
            <person name="Sitrit Y."/>
            <person name="Splivallo R."/>
            <person name="Traeger S."/>
            <person name="Wang M."/>
            <person name="Zifcakova L."/>
            <person name="Wipf D."/>
            <person name="Zambonelli A."/>
            <person name="Paolocci F."/>
            <person name="Nowrousian M."/>
            <person name="Ottonello S."/>
            <person name="Baldrian P."/>
            <person name="Spatafora J.W."/>
            <person name="Henrissat B."/>
            <person name="Nagy L.G."/>
            <person name="Aury J.M."/>
            <person name="Wincker P."/>
            <person name="Grigoriev I.V."/>
            <person name="Bonfante P."/>
            <person name="Martin F.M."/>
        </authorList>
    </citation>
    <scope>NUCLEOTIDE SEQUENCE [LARGE SCALE GENOMIC DNA]</scope>
    <source>
        <strain evidence="6 7">CCBAS932</strain>
    </source>
</reference>
<feature type="compositionally biased region" description="Low complexity" evidence="5">
    <location>
        <begin position="35"/>
        <end position="47"/>
    </location>
</feature>
<dbReference type="Gene3D" id="2.60.120.480">
    <property type="entry name" value="Ureidoglycolate hydrolase"/>
    <property type="match status" value="1"/>
</dbReference>
<dbReference type="PANTHER" id="PTHR21221">
    <property type="entry name" value="UREIDOGLYCOLATE HYDROLASE"/>
    <property type="match status" value="1"/>
</dbReference>
<evidence type="ECO:0000256" key="3">
    <source>
        <dbReference type="ARBA" id="ARBA00023239"/>
    </source>
</evidence>
<keyword evidence="3" id="KW-0456">Lyase</keyword>
<evidence type="ECO:0000256" key="5">
    <source>
        <dbReference type="SAM" id="MobiDB-lite"/>
    </source>
</evidence>
<dbReference type="InParanoid" id="A0A3N4L0M9"/>
<dbReference type="GO" id="GO:0006144">
    <property type="term" value="P:purine nucleobase metabolic process"/>
    <property type="evidence" value="ECO:0007669"/>
    <property type="project" value="UniProtKB-KW"/>
</dbReference>
<comment type="subunit">
    <text evidence="1">Homodimer.</text>
</comment>